<evidence type="ECO:0000256" key="5">
    <source>
        <dbReference type="ARBA" id="ARBA00022842"/>
    </source>
</evidence>
<dbReference type="PANTHER" id="PTHR12001:SF85">
    <property type="entry name" value="SHORT CHAIN ISOPRENYL DIPHOSPHATE SYNTHASE"/>
    <property type="match status" value="1"/>
</dbReference>
<dbReference type="EMBL" id="CADCUG010000096">
    <property type="protein sequence ID" value="CAA9340834.1"/>
    <property type="molecule type" value="Genomic_DNA"/>
</dbReference>
<evidence type="ECO:0000256" key="2">
    <source>
        <dbReference type="ARBA" id="ARBA00006706"/>
    </source>
</evidence>
<dbReference type="Gene3D" id="1.10.600.10">
    <property type="entry name" value="Farnesyl Diphosphate Synthase"/>
    <property type="match status" value="1"/>
</dbReference>
<organism evidence="7">
    <name type="scientific">uncultured Nocardioidaceae bacterium</name>
    <dbReference type="NCBI Taxonomy" id="253824"/>
    <lineage>
        <taxon>Bacteria</taxon>
        <taxon>Bacillati</taxon>
        <taxon>Actinomycetota</taxon>
        <taxon>Actinomycetes</taxon>
        <taxon>Propionibacteriales</taxon>
        <taxon>Nocardioidaceae</taxon>
        <taxon>environmental samples</taxon>
    </lineage>
</organism>
<gene>
    <name evidence="7" type="ORF">AVDCRST_MAG29-1472</name>
</gene>
<reference evidence="7" key="1">
    <citation type="submission" date="2020-02" db="EMBL/GenBank/DDBJ databases">
        <authorList>
            <person name="Meier V. D."/>
        </authorList>
    </citation>
    <scope>NUCLEOTIDE SEQUENCE</scope>
    <source>
        <strain evidence="7">AVDCRST_MAG29</strain>
    </source>
</reference>
<dbReference type="PROSITE" id="PS00723">
    <property type="entry name" value="POLYPRENYL_SYNTHASE_1"/>
    <property type="match status" value="1"/>
</dbReference>
<dbReference type="PANTHER" id="PTHR12001">
    <property type="entry name" value="GERANYLGERANYL PYROPHOSPHATE SYNTHASE"/>
    <property type="match status" value="1"/>
</dbReference>
<sequence length="374" mass="39999">MNAATAGAPPAASAAPRPAIRVSPVDVEGVRARAQLEIDEFLARRTVLLSDISPDLAPLTGAVTQLMTTGKRLRAAFCYWGWRGAGREDAPGLIAAAASLELFHAAALVHDDVMDDSDTRRGHETVHRRFERLHSQQGLRGLAERHGTAAAILAGNLCQTWADEMLAGCGLPEASVRRGRRVFDLMRTQVVGGQYLDVLQQALGTADPHRLSTVLRYKSAKYTVEHPLLLGGALADAPPALLASYSAFGLPLGEAFQLRDDVLGVFGDPVRTGKPDSDDLRDGKRTQLVSLAEKRASRAQRRILAVHLGDPDLDDDAAASLRTVLLDTGAVAEVERSIARLTRHACRALDTAPLDPTAREVLSELAAAATTRTA</sequence>
<dbReference type="GO" id="GO:0008299">
    <property type="term" value="P:isoprenoid biosynthetic process"/>
    <property type="evidence" value="ECO:0007669"/>
    <property type="project" value="InterPro"/>
</dbReference>
<name>A0A6J4LSZ9_9ACTN</name>
<keyword evidence="5" id="KW-0460">Magnesium</keyword>
<comment type="cofactor">
    <cofactor evidence="1">
        <name>Mg(2+)</name>
        <dbReference type="ChEBI" id="CHEBI:18420"/>
    </cofactor>
</comment>
<protein>
    <submittedName>
        <fullName evidence="7">Geranylgeranyl diphosphate synthase</fullName>
        <ecNumber evidence="7">2.5.1.29</ecNumber>
    </submittedName>
</protein>
<dbReference type="CDD" id="cd00685">
    <property type="entry name" value="Trans_IPPS_HT"/>
    <property type="match status" value="1"/>
</dbReference>
<dbReference type="InterPro" id="IPR000092">
    <property type="entry name" value="Polyprenyl_synt"/>
</dbReference>
<dbReference type="GO" id="GO:0046872">
    <property type="term" value="F:metal ion binding"/>
    <property type="evidence" value="ECO:0007669"/>
    <property type="project" value="UniProtKB-KW"/>
</dbReference>
<comment type="similarity">
    <text evidence="2 6">Belongs to the FPP/GGPP synthase family.</text>
</comment>
<dbReference type="SFLD" id="SFLDS00005">
    <property type="entry name" value="Isoprenoid_Synthase_Type_I"/>
    <property type="match status" value="1"/>
</dbReference>
<proteinExistence type="inferred from homology"/>
<accession>A0A6J4LSZ9</accession>
<dbReference type="AlphaFoldDB" id="A0A6J4LSZ9"/>
<dbReference type="InterPro" id="IPR033749">
    <property type="entry name" value="Polyprenyl_synt_CS"/>
</dbReference>
<evidence type="ECO:0000313" key="7">
    <source>
        <dbReference type="EMBL" id="CAA9340834.1"/>
    </source>
</evidence>
<dbReference type="SUPFAM" id="SSF48576">
    <property type="entry name" value="Terpenoid synthases"/>
    <property type="match status" value="1"/>
</dbReference>
<dbReference type="PROSITE" id="PS00444">
    <property type="entry name" value="POLYPRENYL_SYNTHASE_2"/>
    <property type="match status" value="1"/>
</dbReference>
<evidence type="ECO:0000256" key="1">
    <source>
        <dbReference type="ARBA" id="ARBA00001946"/>
    </source>
</evidence>
<evidence type="ECO:0000256" key="3">
    <source>
        <dbReference type="ARBA" id="ARBA00022679"/>
    </source>
</evidence>
<evidence type="ECO:0000256" key="4">
    <source>
        <dbReference type="ARBA" id="ARBA00022723"/>
    </source>
</evidence>
<dbReference type="InterPro" id="IPR008949">
    <property type="entry name" value="Isoprenoid_synthase_dom_sf"/>
</dbReference>
<dbReference type="Pfam" id="PF00348">
    <property type="entry name" value="polyprenyl_synt"/>
    <property type="match status" value="1"/>
</dbReference>
<dbReference type="GO" id="GO:0004311">
    <property type="term" value="F:geranylgeranyl diphosphate synthase activity"/>
    <property type="evidence" value="ECO:0007669"/>
    <property type="project" value="UniProtKB-EC"/>
</dbReference>
<evidence type="ECO:0000256" key="6">
    <source>
        <dbReference type="RuleBase" id="RU004466"/>
    </source>
</evidence>
<keyword evidence="4" id="KW-0479">Metal-binding</keyword>
<keyword evidence="3 6" id="KW-0808">Transferase</keyword>
<dbReference type="EC" id="2.5.1.29" evidence="7"/>